<dbReference type="Pfam" id="PF00380">
    <property type="entry name" value="Ribosomal_S9"/>
    <property type="match status" value="1"/>
</dbReference>
<dbReference type="PROSITE" id="PS00360">
    <property type="entry name" value="RIBOSOMAL_S9"/>
    <property type="match status" value="1"/>
</dbReference>
<reference evidence="7 8" key="1">
    <citation type="journal article" date="2015" name="Nature">
        <title>rRNA introns, odd ribosomes, and small enigmatic genomes across a large radiation of phyla.</title>
        <authorList>
            <person name="Brown C.T."/>
            <person name="Hug L.A."/>
            <person name="Thomas B.C."/>
            <person name="Sharon I."/>
            <person name="Castelle C.J."/>
            <person name="Singh A."/>
            <person name="Wilkins M.J."/>
            <person name="Williams K.H."/>
            <person name="Banfield J.F."/>
        </authorList>
    </citation>
    <scope>NUCLEOTIDE SEQUENCE [LARGE SCALE GENOMIC DNA]</scope>
</reference>
<dbReference type="GO" id="GO:0003723">
    <property type="term" value="F:RNA binding"/>
    <property type="evidence" value="ECO:0007669"/>
    <property type="project" value="TreeGrafter"/>
</dbReference>
<dbReference type="InterPro" id="IPR000754">
    <property type="entry name" value="Ribosomal_uS9"/>
</dbReference>
<dbReference type="InterPro" id="IPR023035">
    <property type="entry name" value="Ribosomal_uS9_bac/plastid"/>
</dbReference>
<evidence type="ECO:0000313" key="8">
    <source>
        <dbReference type="Proteomes" id="UP000034837"/>
    </source>
</evidence>
<dbReference type="NCBIfam" id="NF001099">
    <property type="entry name" value="PRK00132.1"/>
    <property type="match status" value="1"/>
</dbReference>
<gene>
    <name evidence="5" type="primary">rpsI</name>
    <name evidence="7" type="ORF">UV20_C0001G0114</name>
</gene>
<comment type="similarity">
    <text evidence="1 5 6">Belongs to the universal ribosomal protein uS9 family.</text>
</comment>
<dbReference type="InterPro" id="IPR020574">
    <property type="entry name" value="Ribosomal_uS9_CS"/>
</dbReference>
<dbReference type="InterPro" id="IPR020568">
    <property type="entry name" value="Ribosomal_Su5_D2-typ_SF"/>
</dbReference>
<dbReference type="FunFam" id="3.30.230.10:FF:000001">
    <property type="entry name" value="30S ribosomal protein S9"/>
    <property type="match status" value="1"/>
</dbReference>
<evidence type="ECO:0000313" key="7">
    <source>
        <dbReference type="EMBL" id="KKS57474.1"/>
    </source>
</evidence>
<accession>A0A0G1A941</accession>
<dbReference type="GO" id="GO:0003735">
    <property type="term" value="F:structural constituent of ribosome"/>
    <property type="evidence" value="ECO:0007669"/>
    <property type="project" value="InterPro"/>
</dbReference>
<evidence type="ECO:0000256" key="1">
    <source>
        <dbReference type="ARBA" id="ARBA00005251"/>
    </source>
</evidence>
<keyword evidence="3 5" id="KW-0687">Ribonucleoprotein</keyword>
<dbReference type="GO" id="GO:0015935">
    <property type="term" value="C:small ribosomal subunit"/>
    <property type="evidence" value="ECO:0007669"/>
    <property type="project" value="UniProtKB-ARBA"/>
</dbReference>
<dbReference type="AlphaFoldDB" id="A0A0G1A941"/>
<evidence type="ECO:0000256" key="6">
    <source>
        <dbReference type="RuleBase" id="RU003815"/>
    </source>
</evidence>
<evidence type="ECO:0000256" key="3">
    <source>
        <dbReference type="ARBA" id="ARBA00023274"/>
    </source>
</evidence>
<dbReference type="InterPro" id="IPR014721">
    <property type="entry name" value="Ribsml_uS5_D2-typ_fold_subgr"/>
</dbReference>
<organism evidence="7 8">
    <name type="scientific">Candidatus Magasanikbacteria bacterium GW2011_GWA2_42_32</name>
    <dbReference type="NCBI Taxonomy" id="1619039"/>
    <lineage>
        <taxon>Bacteria</taxon>
        <taxon>Candidatus Magasanikiibacteriota</taxon>
    </lineage>
</organism>
<dbReference type="PANTHER" id="PTHR21569">
    <property type="entry name" value="RIBOSOMAL PROTEIN S9"/>
    <property type="match status" value="1"/>
</dbReference>
<evidence type="ECO:0000256" key="5">
    <source>
        <dbReference type="HAMAP-Rule" id="MF_00532"/>
    </source>
</evidence>
<dbReference type="GO" id="GO:0005737">
    <property type="term" value="C:cytoplasm"/>
    <property type="evidence" value="ECO:0007669"/>
    <property type="project" value="UniProtKB-ARBA"/>
</dbReference>
<proteinExistence type="inferred from homology"/>
<dbReference type="PATRIC" id="fig|1619039.3.peg.121"/>
<dbReference type="GO" id="GO:0006412">
    <property type="term" value="P:translation"/>
    <property type="evidence" value="ECO:0007669"/>
    <property type="project" value="UniProtKB-UniRule"/>
</dbReference>
<evidence type="ECO:0000256" key="2">
    <source>
        <dbReference type="ARBA" id="ARBA00022980"/>
    </source>
</evidence>
<dbReference type="EMBL" id="LCDO01000001">
    <property type="protein sequence ID" value="KKS57474.1"/>
    <property type="molecule type" value="Genomic_DNA"/>
</dbReference>
<comment type="caution">
    <text evidence="7">The sequence shown here is derived from an EMBL/GenBank/DDBJ whole genome shotgun (WGS) entry which is preliminary data.</text>
</comment>
<protein>
    <recommendedName>
        <fullName evidence="4 5">Small ribosomal subunit protein uS9</fullName>
    </recommendedName>
</protein>
<dbReference type="PANTHER" id="PTHR21569:SF1">
    <property type="entry name" value="SMALL RIBOSOMAL SUBUNIT PROTEIN US9M"/>
    <property type="match status" value="1"/>
</dbReference>
<evidence type="ECO:0000256" key="4">
    <source>
        <dbReference type="ARBA" id="ARBA00035259"/>
    </source>
</evidence>
<dbReference type="Proteomes" id="UP000034837">
    <property type="component" value="Unassembled WGS sequence"/>
</dbReference>
<sequence length="177" mass="19842">MATKDIKEKIIKKSPGRPKAVKKVVEVTEEKKVLEAPVLKIEKKAGREGKYVYAVGRRKSAKAQVKLMETGTGKITVNGKDLPKYFDYFVLQNTVWAPLKAVQEDSVHDISAVVLGGGALGQAEAIRLGISRALVEWNEAFKPVLKKMGFITRDPRVKERKKFGLKKARRAPQWSKR</sequence>
<dbReference type="HAMAP" id="MF_00532_B">
    <property type="entry name" value="Ribosomal_uS9_B"/>
    <property type="match status" value="1"/>
</dbReference>
<dbReference type="SUPFAM" id="SSF54211">
    <property type="entry name" value="Ribosomal protein S5 domain 2-like"/>
    <property type="match status" value="1"/>
</dbReference>
<name>A0A0G1A941_9BACT</name>
<dbReference type="Gene3D" id="3.30.230.10">
    <property type="match status" value="1"/>
</dbReference>
<keyword evidence="2 5" id="KW-0689">Ribosomal protein</keyword>